<name>A0A383CF39_9ZZZZ</name>
<gene>
    <name evidence="3" type="ORF">METZ01_LOCUS483686</name>
</gene>
<dbReference type="PROSITE" id="PS50823">
    <property type="entry name" value="KH_TYPE_2"/>
    <property type="match status" value="1"/>
</dbReference>
<dbReference type="SUPFAM" id="SSF54814">
    <property type="entry name" value="Prokaryotic type KH domain (KH-domain type II)"/>
    <property type="match status" value="1"/>
</dbReference>
<accession>A0A383CF39</accession>
<dbReference type="PANTHER" id="PTHR42698:SF1">
    <property type="entry name" value="GTPASE ERA, MITOCHONDRIAL"/>
    <property type="match status" value="1"/>
</dbReference>
<evidence type="ECO:0000256" key="1">
    <source>
        <dbReference type="ARBA" id="ARBA00022884"/>
    </source>
</evidence>
<dbReference type="PANTHER" id="PTHR42698">
    <property type="entry name" value="GTPASE ERA"/>
    <property type="match status" value="1"/>
</dbReference>
<protein>
    <recommendedName>
        <fullName evidence="2">KH type-2 domain-containing protein</fullName>
    </recommendedName>
</protein>
<dbReference type="Pfam" id="PF07650">
    <property type="entry name" value="KH_2"/>
    <property type="match status" value="1"/>
</dbReference>
<dbReference type="InterPro" id="IPR005662">
    <property type="entry name" value="GTPase_Era-like"/>
</dbReference>
<dbReference type="GO" id="GO:0005525">
    <property type="term" value="F:GTP binding"/>
    <property type="evidence" value="ECO:0007669"/>
    <property type="project" value="InterPro"/>
</dbReference>
<dbReference type="InterPro" id="IPR004044">
    <property type="entry name" value="KH_dom_type_2"/>
</dbReference>
<dbReference type="AlphaFoldDB" id="A0A383CF39"/>
<dbReference type="GO" id="GO:0005829">
    <property type="term" value="C:cytosol"/>
    <property type="evidence" value="ECO:0007669"/>
    <property type="project" value="TreeGrafter"/>
</dbReference>
<keyword evidence="1" id="KW-0694">RNA-binding</keyword>
<feature type="non-terminal residue" evidence="3">
    <location>
        <position position="1"/>
    </location>
</feature>
<proteinExistence type="predicted"/>
<sequence>LLSDLVREQVLTNTREEVPHSVAVKIEKREEIKRKNGKVFTAILATIIVERSSQKGILIGKKGSMLKMIGQSARSNMSKLINGPVHLELFVKVVPNWRKKESRLIEFGYEEDF</sequence>
<dbReference type="CDD" id="cd22534">
    <property type="entry name" value="KH-II_Era"/>
    <property type="match status" value="1"/>
</dbReference>
<reference evidence="3" key="1">
    <citation type="submission" date="2018-05" db="EMBL/GenBank/DDBJ databases">
        <authorList>
            <person name="Lanie J.A."/>
            <person name="Ng W.-L."/>
            <person name="Kazmierczak K.M."/>
            <person name="Andrzejewski T.M."/>
            <person name="Davidsen T.M."/>
            <person name="Wayne K.J."/>
            <person name="Tettelin H."/>
            <person name="Glass J.I."/>
            <person name="Rusch D."/>
            <person name="Podicherti R."/>
            <person name="Tsui H.-C.T."/>
            <person name="Winkler M.E."/>
        </authorList>
    </citation>
    <scope>NUCLEOTIDE SEQUENCE</scope>
</reference>
<dbReference type="InterPro" id="IPR009019">
    <property type="entry name" value="KH_sf_prok-type"/>
</dbReference>
<dbReference type="GO" id="GO:0000028">
    <property type="term" value="P:ribosomal small subunit assembly"/>
    <property type="evidence" value="ECO:0007669"/>
    <property type="project" value="TreeGrafter"/>
</dbReference>
<dbReference type="Gene3D" id="3.30.300.20">
    <property type="match status" value="1"/>
</dbReference>
<evidence type="ECO:0000313" key="3">
    <source>
        <dbReference type="EMBL" id="SVE30832.1"/>
    </source>
</evidence>
<organism evidence="3">
    <name type="scientific">marine metagenome</name>
    <dbReference type="NCBI Taxonomy" id="408172"/>
    <lineage>
        <taxon>unclassified sequences</taxon>
        <taxon>metagenomes</taxon>
        <taxon>ecological metagenomes</taxon>
    </lineage>
</organism>
<evidence type="ECO:0000259" key="2">
    <source>
        <dbReference type="PROSITE" id="PS50823"/>
    </source>
</evidence>
<dbReference type="EMBL" id="UINC01208342">
    <property type="protein sequence ID" value="SVE30832.1"/>
    <property type="molecule type" value="Genomic_DNA"/>
</dbReference>
<dbReference type="InterPro" id="IPR015946">
    <property type="entry name" value="KH_dom-like_a/b"/>
</dbReference>
<dbReference type="GO" id="GO:0043024">
    <property type="term" value="F:ribosomal small subunit binding"/>
    <property type="evidence" value="ECO:0007669"/>
    <property type="project" value="TreeGrafter"/>
</dbReference>
<feature type="domain" description="KH type-2" evidence="2">
    <location>
        <begin position="14"/>
        <end position="95"/>
    </location>
</feature>
<dbReference type="GO" id="GO:0019843">
    <property type="term" value="F:rRNA binding"/>
    <property type="evidence" value="ECO:0007669"/>
    <property type="project" value="TreeGrafter"/>
</dbReference>